<evidence type="ECO:0000313" key="4">
    <source>
        <dbReference type="Proteomes" id="UP001316189"/>
    </source>
</evidence>
<keyword evidence="1" id="KW-0472">Membrane</keyword>
<keyword evidence="4" id="KW-1185">Reference proteome</keyword>
<dbReference type="Pfam" id="PF14340">
    <property type="entry name" value="DUF4395"/>
    <property type="match status" value="1"/>
</dbReference>
<evidence type="ECO:0000313" key="3">
    <source>
        <dbReference type="EMBL" id="UUI75651.1"/>
    </source>
</evidence>
<evidence type="ECO:0000259" key="2">
    <source>
        <dbReference type="Pfam" id="PF14340"/>
    </source>
</evidence>
<feature type="domain" description="DUF4395" evidence="2">
    <location>
        <begin position="29"/>
        <end position="160"/>
    </location>
</feature>
<dbReference type="InterPro" id="IPR025508">
    <property type="entry name" value="DUF4395"/>
</dbReference>
<proteinExistence type="predicted"/>
<dbReference type="RefSeq" id="WP_227568258.1">
    <property type="nucleotide sequence ID" value="NZ_CP101988.1"/>
</dbReference>
<accession>A0ABY5L2E3</accession>
<evidence type="ECO:0000256" key="1">
    <source>
        <dbReference type="SAM" id="Phobius"/>
    </source>
</evidence>
<organism evidence="3 4">
    <name type="scientific">Cellulomonas chengniuliangii</name>
    <dbReference type="NCBI Taxonomy" id="2968084"/>
    <lineage>
        <taxon>Bacteria</taxon>
        <taxon>Bacillati</taxon>
        <taxon>Actinomycetota</taxon>
        <taxon>Actinomycetes</taxon>
        <taxon>Micrococcales</taxon>
        <taxon>Cellulomonadaceae</taxon>
        <taxon>Cellulomonas</taxon>
    </lineage>
</organism>
<gene>
    <name evidence="3" type="ORF">NP064_01655</name>
</gene>
<dbReference type="EMBL" id="CP101988">
    <property type="protein sequence ID" value="UUI75651.1"/>
    <property type="molecule type" value="Genomic_DNA"/>
</dbReference>
<keyword evidence="1" id="KW-0812">Transmembrane</keyword>
<sequence length="180" mass="18919">MIDVPRIVIAQTSAPLVGVARPGFDVPVIDERAVRAAAGILFLAGAIAFGFAAATGTARPLQPFGMFFMLDMALRVTVGDRWSPTLAVGRLVVRRQAPEWVGAPQKTFAWWLGFGLATISCASMGLLAAPLWLTLALCALCLSLLFAETAFGICVGCALQRAFSATPPRHCPGDTCATPS</sequence>
<reference evidence="3 4" key="1">
    <citation type="submission" date="2022-07" db="EMBL/GenBank/DDBJ databases">
        <title>Novel species in genus cellulomonas.</title>
        <authorList>
            <person name="Ye L."/>
        </authorList>
    </citation>
    <scope>NUCLEOTIDE SEQUENCE [LARGE SCALE GENOMIC DNA]</scope>
    <source>
        <strain evidence="4">zg-Y338</strain>
    </source>
</reference>
<dbReference type="Proteomes" id="UP001316189">
    <property type="component" value="Chromosome"/>
</dbReference>
<feature type="transmembrane region" description="Helical" evidence="1">
    <location>
        <begin position="134"/>
        <end position="159"/>
    </location>
</feature>
<feature type="transmembrane region" description="Helical" evidence="1">
    <location>
        <begin position="33"/>
        <end position="54"/>
    </location>
</feature>
<feature type="transmembrane region" description="Helical" evidence="1">
    <location>
        <begin position="108"/>
        <end position="128"/>
    </location>
</feature>
<name>A0ABY5L2E3_9CELL</name>
<keyword evidence="1" id="KW-1133">Transmembrane helix</keyword>
<protein>
    <submittedName>
        <fullName evidence="3">DUF4395 domain-containing protein</fullName>
    </submittedName>
</protein>